<dbReference type="PIRSF" id="PIRSF031134">
    <property type="entry name" value="MTRK"/>
    <property type="match status" value="1"/>
</dbReference>
<feature type="domain" description="Aminoglycoside phosphotransferase" evidence="8">
    <location>
        <begin position="37"/>
        <end position="244"/>
    </location>
</feature>
<dbReference type="InterPro" id="IPR002575">
    <property type="entry name" value="Aminoglycoside_PTrfase"/>
</dbReference>
<dbReference type="EMBL" id="QGNW01000841">
    <property type="protein sequence ID" value="RVW61387.1"/>
    <property type="molecule type" value="Genomic_DNA"/>
</dbReference>
<dbReference type="Proteomes" id="UP000288805">
    <property type="component" value="Unassembled WGS sequence"/>
</dbReference>
<dbReference type="GO" id="GO:0005524">
    <property type="term" value="F:ATP binding"/>
    <property type="evidence" value="ECO:0007669"/>
    <property type="project" value="UniProtKB-KW"/>
</dbReference>
<evidence type="ECO:0000256" key="7">
    <source>
        <dbReference type="ARBA" id="ARBA00022840"/>
    </source>
</evidence>
<accession>A0A438FN47</accession>
<dbReference type="Gene3D" id="3.90.1200.10">
    <property type="match status" value="1"/>
</dbReference>
<gene>
    <name evidence="9" type="primary">MTK_2</name>
    <name evidence="9" type="ORF">CK203_032044</name>
</gene>
<dbReference type="PANTHER" id="PTHR34273">
    <property type="entry name" value="METHYLTHIORIBOSE KINASE"/>
    <property type="match status" value="1"/>
</dbReference>
<evidence type="ECO:0000256" key="1">
    <source>
        <dbReference type="ARBA" id="ARBA00010165"/>
    </source>
</evidence>
<dbReference type="Pfam" id="PF01636">
    <property type="entry name" value="APH"/>
    <property type="match status" value="1"/>
</dbReference>
<organism evidence="9 10">
    <name type="scientific">Vitis vinifera</name>
    <name type="common">Grape</name>
    <dbReference type="NCBI Taxonomy" id="29760"/>
    <lineage>
        <taxon>Eukaryota</taxon>
        <taxon>Viridiplantae</taxon>
        <taxon>Streptophyta</taxon>
        <taxon>Embryophyta</taxon>
        <taxon>Tracheophyta</taxon>
        <taxon>Spermatophyta</taxon>
        <taxon>Magnoliopsida</taxon>
        <taxon>eudicotyledons</taxon>
        <taxon>Gunneridae</taxon>
        <taxon>Pentapetalae</taxon>
        <taxon>rosids</taxon>
        <taxon>Vitales</taxon>
        <taxon>Vitaceae</taxon>
        <taxon>Viteae</taxon>
        <taxon>Vitis</taxon>
    </lineage>
</organism>
<reference evidence="9 10" key="1">
    <citation type="journal article" date="2018" name="PLoS Genet.">
        <title>Population sequencing reveals clonal diversity and ancestral inbreeding in the grapevine cultivar Chardonnay.</title>
        <authorList>
            <person name="Roach M.J."/>
            <person name="Johnson D.L."/>
            <person name="Bohlmann J."/>
            <person name="van Vuuren H.J."/>
            <person name="Jones S.J."/>
            <person name="Pretorius I.S."/>
            <person name="Schmidt S.A."/>
            <person name="Borneman A.R."/>
        </authorList>
    </citation>
    <scope>NUCLEOTIDE SEQUENCE [LARGE SCALE GENOMIC DNA]</scope>
    <source>
        <strain evidence="10">cv. Chardonnay</strain>
        <tissue evidence="9">Leaf</tissue>
    </source>
</reference>
<evidence type="ECO:0000313" key="9">
    <source>
        <dbReference type="EMBL" id="RVW61387.1"/>
    </source>
</evidence>
<sequence length="387" mass="44269">MASSGFRPLDDKSLIEYIKATPALSSKLANQLDGLQIKEVGDGNLNFVYIVISSSGSFVIKQALPYIRCIGESWPMTKERAYFEATALREQRRWCSDHVPEVYHFDREMALIGMRTLFFTSLLYHDTTEHKRAVAEFCGNVELCRLTEQVVFSDPYKVSQYNRWTSPYLDRDAEAVREDNILKLEVAELKSMFCERSQALVHGDLHTGSVMVTPDSTQVIDPEFGFYGPMGFDIGAFLGNLILAYFAQDGHADQVNDRKTYKEWILKAIEQTWNLFHKKFTALWDEHRNGSGEAYLPEIYNNSELQLLTQKKYMQGLLHDTLGFGAAKMIRRIVGVAHVEDFESIVDASKRANCERQALVFAKMLLKERRKFQAITEVVLAVQQEQS</sequence>
<evidence type="ECO:0000256" key="5">
    <source>
        <dbReference type="ARBA" id="ARBA00022741"/>
    </source>
</evidence>
<evidence type="ECO:0000313" key="10">
    <source>
        <dbReference type="Proteomes" id="UP000288805"/>
    </source>
</evidence>
<dbReference type="InterPro" id="IPR011009">
    <property type="entry name" value="Kinase-like_dom_sf"/>
</dbReference>
<evidence type="ECO:0000256" key="4">
    <source>
        <dbReference type="ARBA" id="ARBA00022679"/>
    </source>
</evidence>
<comment type="caution">
    <text evidence="9">The sequence shown here is derived from an EMBL/GenBank/DDBJ whole genome shotgun (WGS) entry which is preliminary data.</text>
</comment>
<protein>
    <recommendedName>
        <fullName evidence="3">S-methyl-5-thioribose kinase</fullName>
        <ecNumber evidence="3">2.7.1.100</ecNumber>
    </recommendedName>
</protein>
<dbReference type="AlphaFoldDB" id="A0A438FN47"/>
<dbReference type="GO" id="GO:0046522">
    <property type="term" value="F:S-methyl-5-thioribose kinase activity"/>
    <property type="evidence" value="ECO:0007669"/>
    <property type="project" value="UniProtKB-EC"/>
</dbReference>
<dbReference type="InterPro" id="IPR009212">
    <property type="entry name" value="Methylthioribose_kinase"/>
</dbReference>
<evidence type="ECO:0000256" key="6">
    <source>
        <dbReference type="ARBA" id="ARBA00022777"/>
    </source>
</evidence>
<dbReference type="NCBIfam" id="TIGR01767">
    <property type="entry name" value="MTRK"/>
    <property type="match status" value="1"/>
</dbReference>
<comment type="subunit">
    <text evidence="2">Homodimer.</text>
</comment>
<evidence type="ECO:0000256" key="2">
    <source>
        <dbReference type="ARBA" id="ARBA00011738"/>
    </source>
</evidence>
<dbReference type="GO" id="GO:0009086">
    <property type="term" value="P:methionine biosynthetic process"/>
    <property type="evidence" value="ECO:0007669"/>
    <property type="project" value="InterPro"/>
</dbReference>
<evidence type="ECO:0000256" key="3">
    <source>
        <dbReference type="ARBA" id="ARBA00012128"/>
    </source>
</evidence>
<keyword evidence="7" id="KW-0067">ATP-binding</keyword>
<dbReference type="SUPFAM" id="SSF56112">
    <property type="entry name" value="Protein kinase-like (PK-like)"/>
    <property type="match status" value="1"/>
</dbReference>
<proteinExistence type="inferred from homology"/>
<comment type="similarity">
    <text evidence="1">Belongs to the methylthioribose kinase family.</text>
</comment>
<keyword evidence="5" id="KW-0547">Nucleotide-binding</keyword>
<dbReference type="PANTHER" id="PTHR34273:SF2">
    <property type="entry name" value="METHYLTHIORIBOSE KINASE"/>
    <property type="match status" value="1"/>
</dbReference>
<keyword evidence="4" id="KW-0808">Transferase</keyword>
<name>A0A438FN47_VITVI</name>
<keyword evidence="6 9" id="KW-0418">Kinase</keyword>
<dbReference type="EC" id="2.7.1.100" evidence="3"/>
<evidence type="ECO:0000259" key="8">
    <source>
        <dbReference type="Pfam" id="PF01636"/>
    </source>
</evidence>